<accession>A0ABZ2HJM5</accession>
<dbReference type="Proteomes" id="UP001364156">
    <property type="component" value="Chromosome"/>
</dbReference>
<reference evidence="1 2" key="1">
    <citation type="submission" date="2023-10" db="EMBL/GenBank/DDBJ databases">
        <title>Roseovarius strain S88 nov., isolated from a marine algae.</title>
        <authorList>
            <person name="Lee M.W."/>
            <person name="Lee J.K."/>
            <person name="Kim J.M."/>
            <person name="Choi D.G."/>
            <person name="Baek J.H."/>
            <person name="Bayburt H."/>
            <person name="Jung J.J."/>
            <person name="Han D.M."/>
            <person name="Jeon C.O."/>
        </authorList>
    </citation>
    <scope>NUCLEOTIDE SEQUENCE [LARGE SCALE GENOMIC DNA]</scope>
    <source>
        <strain evidence="1 2">S88</strain>
    </source>
</reference>
<evidence type="ECO:0000313" key="1">
    <source>
        <dbReference type="EMBL" id="WWR48264.1"/>
    </source>
</evidence>
<keyword evidence="2" id="KW-1185">Reference proteome</keyword>
<gene>
    <name evidence="1" type="ORF">RZ517_08865</name>
</gene>
<protein>
    <submittedName>
        <fullName evidence="1">Uncharacterized protein</fullName>
    </submittedName>
</protein>
<dbReference type="EMBL" id="CP146069">
    <property type="protein sequence ID" value="WWR48264.1"/>
    <property type="molecule type" value="Genomic_DNA"/>
</dbReference>
<evidence type="ECO:0000313" key="2">
    <source>
        <dbReference type="Proteomes" id="UP001364156"/>
    </source>
</evidence>
<dbReference type="RefSeq" id="WP_338551078.1">
    <property type="nucleotide sequence ID" value="NZ_CP146069.1"/>
</dbReference>
<proteinExistence type="predicted"/>
<name>A0ABZ2HJM5_9RHOB</name>
<organism evidence="1 2">
    <name type="scientific">Roseovarius phycicola</name>
    <dbReference type="NCBI Taxonomy" id="3080976"/>
    <lineage>
        <taxon>Bacteria</taxon>
        <taxon>Pseudomonadati</taxon>
        <taxon>Pseudomonadota</taxon>
        <taxon>Alphaproteobacteria</taxon>
        <taxon>Rhodobacterales</taxon>
        <taxon>Roseobacteraceae</taxon>
        <taxon>Roseovarius</taxon>
    </lineage>
</organism>
<sequence length="177" mass="20216">MTKGSDRDTARRELVRLLEGLECYRSWKISCIDRDKGVVTEDDLNQVVMPSSFFLQVFDETKGSSSAAVIKEVQQWYSHTASDLRYMMNSGDEAWTADARQFLKDFPGEVGFDFYAEAGLLRKVADKALKSRKITNQGDYYSLRELENDVSQSVLSSEELAEISELLREFENNANVR</sequence>